<organism evidence="1 2">
    <name type="scientific">Senna tora</name>
    <dbReference type="NCBI Taxonomy" id="362788"/>
    <lineage>
        <taxon>Eukaryota</taxon>
        <taxon>Viridiplantae</taxon>
        <taxon>Streptophyta</taxon>
        <taxon>Embryophyta</taxon>
        <taxon>Tracheophyta</taxon>
        <taxon>Spermatophyta</taxon>
        <taxon>Magnoliopsida</taxon>
        <taxon>eudicotyledons</taxon>
        <taxon>Gunneridae</taxon>
        <taxon>Pentapetalae</taxon>
        <taxon>rosids</taxon>
        <taxon>fabids</taxon>
        <taxon>Fabales</taxon>
        <taxon>Fabaceae</taxon>
        <taxon>Caesalpinioideae</taxon>
        <taxon>Cassia clade</taxon>
        <taxon>Senna</taxon>
    </lineage>
</organism>
<dbReference type="Proteomes" id="UP000634136">
    <property type="component" value="Unassembled WGS sequence"/>
</dbReference>
<proteinExistence type="predicted"/>
<accession>A0A834TG04</accession>
<reference evidence="1" key="1">
    <citation type="submission" date="2020-09" db="EMBL/GenBank/DDBJ databases">
        <title>Genome-Enabled Discovery of Anthraquinone Biosynthesis in Senna tora.</title>
        <authorList>
            <person name="Kang S.-H."/>
            <person name="Pandey R.P."/>
            <person name="Lee C.-M."/>
            <person name="Sim J.-S."/>
            <person name="Jeong J.-T."/>
            <person name="Choi B.-S."/>
            <person name="Jung M."/>
            <person name="Ginzburg D."/>
            <person name="Zhao K."/>
            <person name="Won S.Y."/>
            <person name="Oh T.-J."/>
            <person name="Yu Y."/>
            <person name="Kim N.-H."/>
            <person name="Lee O.R."/>
            <person name="Lee T.-H."/>
            <person name="Bashyal P."/>
            <person name="Kim T.-S."/>
            <person name="Lee W.-H."/>
            <person name="Kawkins C."/>
            <person name="Kim C.-K."/>
            <person name="Kim J.S."/>
            <person name="Ahn B.O."/>
            <person name="Rhee S.Y."/>
            <person name="Sohng J.K."/>
        </authorList>
    </citation>
    <scope>NUCLEOTIDE SEQUENCE</scope>
    <source>
        <tissue evidence="1">Leaf</tissue>
    </source>
</reference>
<evidence type="ECO:0000313" key="1">
    <source>
        <dbReference type="EMBL" id="KAF7820472.1"/>
    </source>
</evidence>
<comment type="caution">
    <text evidence="1">The sequence shown here is derived from an EMBL/GenBank/DDBJ whole genome shotgun (WGS) entry which is preliminary data.</text>
</comment>
<protein>
    <submittedName>
        <fullName evidence="1">Uncharacterized protein</fullName>
    </submittedName>
</protein>
<sequence length="75" mass="9137">MGHKNLVRLESQSEKLARKKNEEWKREIRAVRREKDMGKLSLRAKRRMVIANGERARRRRLIHTIKWLKGRKGQY</sequence>
<name>A0A834TG04_9FABA</name>
<keyword evidence="2" id="KW-1185">Reference proteome</keyword>
<dbReference type="AlphaFoldDB" id="A0A834TG04"/>
<evidence type="ECO:0000313" key="2">
    <source>
        <dbReference type="Proteomes" id="UP000634136"/>
    </source>
</evidence>
<gene>
    <name evidence="1" type="ORF">G2W53_025927</name>
</gene>
<dbReference type="EMBL" id="JAAIUW010000008">
    <property type="protein sequence ID" value="KAF7820472.1"/>
    <property type="molecule type" value="Genomic_DNA"/>
</dbReference>